<dbReference type="Pfam" id="PF10694">
    <property type="entry name" value="DUF2500"/>
    <property type="match status" value="1"/>
</dbReference>
<reference evidence="3 4" key="1">
    <citation type="submission" date="2015-09" db="EMBL/GenBank/DDBJ databases">
        <title>Genome sequence of Oxobacter pfennigii DSM 3222.</title>
        <authorList>
            <person name="Poehlein A."/>
            <person name="Bengelsdorf F.R."/>
            <person name="Schiel-Bengelsdorf B."/>
            <person name="Duerre P."/>
            <person name="Daniel R."/>
        </authorList>
    </citation>
    <scope>NUCLEOTIDE SEQUENCE [LARGE SCALE GENOMIC DNA]</scope>
    <source>
        <strain evidence="3 4">DSM 3222</strain>
    </source>
</reference>
<evidence type="ECO:0000313" key="4">
    <source>
        <dbReference type="Proteomes" id="UP000050326"/>
    </source>
</evidence>
<evidence type="ECO:0000256" key="1">
    <source>
        <dbReference type="SAM" id="MobiDB-lite"/>
    </source>
</evidence>
<gene>
    <name evidence="3" type="ORF">OXPF_14530</name>
</gene>
<feature type="compositionally biased region" description="Low complexity" evidence="1">
    <location>
        <begin position="73"/>
        <end position="82"/>
    </location>
</feature>
<dbReference type="RefSeq" id="WP_054874522.1">
    <property type="nucleotide sequence ID" value="NZ_LKET01000028.1"/>
</dbReference>
<dbReference type="PATRIC" id="fig|36849.3.peg.1540"/>
<name>A0A0P8W8H4_9CLOT</name>
<feature type="transmembrane region" description="Helical" evidence="2">
    <location>
        <begin position="6"/>
        <end position="35"/>
    </location>
</feature>
<dbReference type="Proteomes" id="UP000050326">
    <property type="component" value="Unassembled WGS sequence"/>
</dbReference>
<organism evidence="3 4">
    <name type="scientific">Oxobacter pfennigii</name>
    <dbReference type="NCBI Taxonomy" id="36849"/>
    <lineage>
        <taxon>Bacteria</taxon>
        <taxon>Bacillati</taxon>
        <taxon>Bacillota</taxon>
        <taxon>Clostridia</taxon>
        <taxon>Eubacteriales</taxon>
        <taxon>Clostridiaceae</taxon>
        <taxon>Oxobacter</taxon>
    </lineage>
</organism>
<evidence type="ECO:0000313" key="3">
    <source>
        <dbReference type="EMBL" id="KPU44975.1"/>
    </source>
</evidence>
<protein>
    <recommendedName>
        <fullName evidence="5">DUF2500 domain-containing protein</fullName>
    </recommendedName>
</protein>
<dbReference type="EMBL" id="LKET01000028">
    <property type="protein sequence ID" value="KPU44975.1"/>
    <property type="molecule type" value="Genomic_DNA"/>
</dbReference>
<sequence>MDPFGGFGSIMFTIIPLMVFMGFIFVFGMIIFSLVRGATQWKKNNQSPILTVPAAVVTKRTDVHHHSHHHHNSGTNNIHHSSSSTTYYVTFEVESGSRMEFHVHDNEYGMLVEGDMGKLTFQGTRYLGFERIK</sequence>
<comment type="caution">
    <text evidence="3">The sequence shown here is derived from an EMBL/GenBank/DDBJ whole genome shotgun (WGS) entry which is preliminary data.</text>
</comment>
<feature type="compositionally biased region" description="Basic residues" evidence="1">
    <location>
        <begin position="63"/>
        <end position="72"/>
    </location>
</feature>
<keyword evidence="2" id="KW-0812">Transmembrane</keyword>
<keyword evidence="2" id="KW-1133">Transmembrane helix</keyword>
<keyword evidence="4" id="KW-1185">Reference proteome</keyword>
<proteinExistence type="predicted"/>
<dbReference type="STRING" id="36849.OXPF_14530"/>
<dbReference type="AlphaFoldDB" id="A0A0P8W8H4"/>
<evidence type="ECO:0008006" key="5">
    <source>
        <dbReference type="Google" id="ProtNLM"/>
    </source>
</evidence>
<dbReference type="Gene3D" id="2.40.50.660">
    <property type="match status" value="1"/>
</dbReference>
<keyword evidence="2" id="KW-0472">Membrane</keyword>
<dbReference type="OrthoDB" id="282886at2"/>
<evidence type="ECO:0000256" key="2">
    <source>
        <dbReference type="SAM" id="Phobius"/>
    </source>
</evidence>
<accession>A0A0P8W8H4</accession>
<dbReference type="InterPro" id="IPR019635">
    <property type="entry name" value="DUF2500"/>
</dbReference>
<feature type="region of interest" description="Disordered" evidence="1">
    <location>
        <begin position="63"/>
        <end position="82"/>
    </location>
</feature>